<organism evidence="2 3">
    <name type="scientific">Aliarcobacter thereius</name>
    <dbReference type="NCBI Taxonomy" id="544718"/>
    <lineage>
        <taxon>Bacteria</taxon>
        <taxon>Pseudomonadati</taxon>
        <taxon>Campylobacterota</taxon>
        <taxon>Epsilonproteobacteria</taxon>
        <taxon>Campylobacterales</taxon>
        <taxon>Arcobacteraceae</taxon>
        <taxon>Aliarcobacter</taxon>
    </lineage>
</organism>
<dbReference type="GO" id="GO:0005829">
    <property type="term" value="C:cytosol"/>
    <property type="evidence" value="ECO:0007669"/>
    <property type="project" value="TreeGrafter"/>
</dbReference>
<gene>
    <name evidence="2" type="ORF">FE246_09840</name>
</gene>
<dbReference type="PANTHER" id="PTHR47396:SF1">
    <property type="entry name" value="ATP-DEPENDENT HELICASE IRC3-RELATED"/>
    <property type="match status" value="1"/>
</dbReference>
<dbReference type="InterPro" id="IPR027417">
    <property type="entry name" value="P-loop_NTPase"/>
</dbReference>
<name>A0A5R9GVX6_9BACT</name>
<dbReference type="AlphaFoldDB" id="A0A5R9GVX6"/>
<dbReference type="EMBL" id="VBUF01000009">
    <property type="protein sequence ID" value="TLS70713.1"/>
    <property type="molecule type" value="Genomic_DNA"/>
</dbReference>
<dbReference type="PANTHER" id="PTHR47396">
    <property type="entry name" value="TYPE I RESTRICTION ENZYME ECOKI R PROTEIN"/>
    <property type="match status" value="1"/>
</dbReference>
<accession>A0A5R9GVX6</accession>
<comment type="caution">
    <text evidence="2">The sequence shown here is derived from an EMBL/GenBank/DDBJ whole genome shotgun (WGS) entry which is preliminary data.</text>
</comment>
<dbReference type="SUPFAM" id="SSF52540">
    <property type="entry name" value="P-loop containing nucleoside triphosphate hydrolases"/>
    <property type="match status" value="2"/>
</dbReference>
<dbReference type="GO" id="GO:0003677">
    <property type="term" value="F:DNA binding"/>
    <property type="evidence" value="ECO:0007669"/>
    <property type="project" value="InterPro"/>
</dbReference>
<dbReference type="Gene3D" id="3.40.50.300">
    <property type="entry name" value="P-loop containing nucleotide triphosphate hydrolases"/>
    <property type="match status" value="1"/>
</dbReference>
<evidence type="ECO:0000313" key="3">
    <source>
        <dbReference type="Proteomes" id="UP000308001"/>
    </source>
</evidence>
<dbReference type="GO" id="GO:0016787">
    <property type="term" value="F:hydrolase activity"/>
    <property type="evidence" value="ECO:0007669"/>
    <property type="project" value="InterPro"/>
</dbReference>
<feature type="domain" description="Helicase/UvrB N-terminal" evidence="1">
    <location>
        <begin position="1"/>
        <end position="192"/>
    </location>
</feature>
<proteinExistence type="predicted"/>
<dbReference type="InterPro" id="IPR050742">
    <property type="entry name" value="Helicase_Restrict-Modif_Enz"/>
</dbReference>
<dbReference type="Proteomes" id="UP000308001">
    <property type="component" value="Unassembled WGS sequence"/>
</dbReference>
<dbReference type="Pfam" id="PF04851">
    <property type="entry name" value="ResIII"/>
    <property type="match status" value="1"/>
</dbReference>
<protein>
    <recommendedName>
        <fullName evidence="1">Helicase/UvrB N-terminal domain-containing protein</fullName>
    </recommendedName>
</protein>
<dbReference type="InterPro" id="IPR006935">
    <property type="entry name" value="Helicase/UvrB_N"/>
</dbReference>
<dbReference type="GO" id="GO:0005524">
    <property type="term" value="F:ATP binding"/>
    <property type="evidence" value="ECO:0007669"/>
    <property type="project" value="InterPro"/>
</dbReference>
<evidence type="ECO:0000313" key="2">
    <source>
        <dbReference type="EMBL" id="TLS70713.1"/>
    </source>
</evidence>
<reference evidence="2 3" key="1">
    <citation type="submission" date="2019-05" db="EMBL/GenBank/DDBJ databases">
        <title>Arcobacter cibarius and Arcobacter thereius providing challenges in identification an antibiotic susceptibility and Quinolone resistance.</title>
        <authorList>
            <person name="Busch A."/>
            <person name="Hanel I."/>
            <person name="Hotzel H."/>
            <person name="Tomaso H."/>
        </authorList>
    </citation>
    <scope>NUCLEOTIDE SEQUENCE [LARGE SCALE GENOMIC DNA]</scope>
    <source>
        <strain evidence="2 3">17CS1191_2</strain>
    </source>
</reference>
<sequence>MNLFRYQVDAVKQLNEIIAYSLEKYELAKKRNREETSTVHFTSTTGSGKTLMSFVLMDEISKEFDNIVFIWIAPNKLHEQTLEKFESYSNLIYSKLKPLDSDSIDSNNLINSNEILCLNWASIDKDSNTLIRNNENGKYMSNIISRTKENGSNIIVFIDESHIGSSNESSKANAFIESINPSVRVEITATPKKINLGEEQVIVDREEVVESGVIKKEFIFNDFDIDEDSIDKEKLTNHAYKKLKNIKEQFIANGINYVNPLMIIQIENDNQEEFRKTQYEIELYLEKIGVSKDLIAYYLSDNKFQSERLSSNNCPIEIVFTKTAIATGWDCPRASVLLTFRKSNNDDFKTQVLGRINRMPELKHYGIELLDSAYIYANVEKYVPESLVQKAFNLQTNKTKQLQKIYIKDEFIGEIKLTKYRKQDVIDSFYDSEFDMDTFVEDSCKKFWEKVKKPLNFRVTSKIVYNLHLTDPNIEVLNLDNTDYVLSNKEIQNIFTNKLKSAGFKVTDSGFATGSLFEVNKEITPYETDKLLRTMKQLSNNVVETYLDMYILILQEENFVLFSELLENIINFSYKKRFRSVEKGTIFEDIKSYIYWTPPTYQDCRKNIKTGLYLKNIFKSICIENYNKTEQAFSYILEKDKNVKCWYKNGNKGEFYFSIPYKKDNIIKDFYPDFIVKYNDNSIGIYDTKSEMTASDGEAKEKAEYLYAYCKMKNLKGGLIKLKELPTKCGKFVINQRETYTNYDPNNTEWEDFSEVLDLSDKSNVYIKL</sequence>
<dbReference type="RefSeq" id="WP_138143091.1">
    <property type="nucleotide sequence ID" value="NZ_VBUF01000009.1"/>
</dbReference>
<evidence type="ECO:0000259" key="1">
    <source>
        <dbReference type="Pfam" id="PF04851"/>
    </source>
</evidence>